<dbReference type="PROSITE" id="PS51198">
    <property type="entry name" value="UVRD_HELICASE_ATP_BIND"/>
    <property type="match status" value="1"/>
</dbReference>
<evidence type="ECO:0000313" key="9">
    <source>
        <dbReference type="EMBL" id="TDP41347.1"/>
    </source>
</evidence>
<keyword evidence="3 7" id="KW-0378">Hydrolase</keyword>
<organism evidence="9 10">
    <name type="scientific">Nocardia ignorata</name>
    <dbReference type="NCBI Taxonomy" id="145285"/>
    <lineage>
        <taxon>Bacteria</taxon>
        <taxon>Bacillati</taxon>
        <taxon>Actinomycetota</taxon>
        <taxon>Actinomycetes</taxon>
        <taxon>Mycobacteriales</taxon>
        <taxon>Nocardiaceae</taxon>
        <taxon>Nocardia</taxon>
    </lineage>
</organism>
<keyword evidence="5 7" id="KW-0067">ATP-binding</keyword>
<proteinExistence type="predicted"/>
<dbReference type="InterPro" id="IPR013986">
    <property type="entry name" value="DExx_box_DNA_helicase_dom_sf"/>
</dbReference>
<dbReference type="Gene3D" id="1.10.10.160">
    <property type="match status" value="1"/>
</dbReference>
<keyword evidence="1 7" id="KW-0547">Nucleotide-binding</keyword>
<dbReference type="GO" id="GO:0005524">
    <property type="term" value="F:ATP binding"/>
    <property type="evidence" value="ECO:0007669"/>
    <property type="project" value="UniProtKB-UniRule"/>
</dbReference>
<sequence length="667" mass="74462">MECAEQWGGVMVSSNDHEVLRVRAEEALAETVEEMPGRSRGVYTSVLLAGRHRWRLLLHRRQPAPAGRCDAVIVGPGGVFAVNVVDELPGEAQIRRLRAQAEQMFTGVKIGPNGNEFVRETVELVFVLPPGRHTGADGRFVVCTDATVRSLLSRKPVMPARLAGALAEHTARRNSDYRAVPRVEPEQAPAESDGLLDVESLRTDHLTGALRKPFPTWLSFLDPAQLALVTRNHNGPARIVGPAGSGKTVLALHRMAHRARRSTGPLLFTTLVKNLPPCQESAFARLLPTVGRAEFTNLHSWAQDFLAERGIHRKMELRRTETAFNRAWAKVGRSSPLTNAAPDPRYWREEIDRVIKGRGLPPTEAGFDAYDGLDRRGRRVALRTSQRVHVWNLYVEYERIRTERQCYDGNDVITAALDELRTNPLPRPYAMVVVDEMQDMTLQGVRLVHALTGDEPNSLLFVGDRQQQIYAGGWRFIDADINIVGRSEKLTKNYRNRHAILKLAASLDGACPVDDIDTPDRHSLDLTDAALPDGYAEQITCTSAELPDHLRRQLDRIVAEGISLSDTAVITITNAEADAVLRTLREWGIAAQELVDYRCADTDSGVKVGTVYRAKGLDFRAVIHPFTQPTPPPRTDAEQERYDLLMRQQFVAVTRARDYVWLGIVRD</sequence>
<name>A0A4R6PT02_NOCIG</name>
<keyword evidence="10" id="KW-1185">Reference proteome</keyword>
<feature type="domain" description="UvrD-like helicase ATP-binding" evidence="8">
    <location>
        <begin position="220"/>
        <end position="510"/>
    </location>
</feature>
<keyword evidence="6" id="KW-0234">DNA repair</keyword>
<protein>
    <submittedName>
        <fullName evidence="9">AAA domain-containing protein</fullName>
    </submittedName>
</protein>
<feature type="binding site" evidence="7">
    <location>
        <begin position="241"/>
        <end position="248"/>
    </location>
    <ligand>
        <name>ATP</name>
        <dbReference type="ChEBI" id="CHEBI:30616"/>
    </ligand>
</feature>
<evidence type="ECO:0000256" key="2">
    <source>
        <dbReference type="ARBA" id="ARBA00022763"/>
    </source>
</evidence>
<dbReference type="GO" id="GO:0016787">
    <property type="term" value="F:hydrolase activity"/>
    <property type="evidence" value="ECO:0007669"/>
    <property type="project" value="UniProtKB-UniRule"/>
</dbReference>
<dbReference type="Gene3D" id="3.40.50.300">
    <property type="entry name" value="P-loop containing nucleotide triphosphate hydrolases"/>
    <property type="match status" value="2"/>
</dbReference>
<evidence type="ECO:0000313" key="10">
    <source>
        <dbReference type="Proteomes" id="UP000295087"/>
    </source>
</evidence>
<dbReference type="GO" id="GO:0000725">
    <property type="term" value="P:recombinational repair"/>
    <property type="evidence" value="ECO:0007669"/>
    <property type="project" value="TreeGrafter"/>
</dbReference>
<evidence type="ECO:0000256" key="3">
    <source>
        <dbReference type="ARBA" id="ARBA00022801"/>
    </source>
</evidence>
<evidence type="ECO:0000259" key="8">
    <source>
        <dbReference type="PROSITE" id="PS51198"/>
    </source>
</evidence>
<dbReference type="GO" id="GO:0003677">
    <property type="term" value="F:DNA binding"/>
    <property type="evidence" value="ECO:0007669"/>
    <property type="project" value="InterPro"/>
</dbReference>
<dbReference type="InterPro" id="IPR000212">
    <property type="entry name" value="DNA_helicase_UvrD/REP"/>
</dbReference>
<evidence type="ECO:0000256" key="1">
    <source>
        <dbReference type="ARBA" id="ARBA00022741"/>
    </source>
</evidence>
<keyword evidence="4 7" id="KW-0347">Helicase</keyword>
<dbReference type="EMBL" id="SNXK01000001">
    <property type="protein sequence ID" value="TDP41347.1"/>
    <property type="molecule type" value="Genomic_DNA"/>
</dbReference>
<dbReference type="PANTHER" id="PTHR11070">
    <property type="entry name" value="UVRD / RECB / PCRA DNA HELICASE FAMILY MEMBER"/>
    <property type="match status" value="1"/>
</dbReference>
<evidence type="ECO:0000256" key="5">
    <source>
        <dbReference type="ARBA" id="ARBA00022840"/>
    </source>
</evidence>
<dbReference type="SUPFAM" id="SSF52540">
    <property type="entry name" value="P-loop containing nucleoside triphosphate hydrolases"/>
    <property type="match status" value="1"/>
</dbReference>
<dbReference type="PANTHER" id="PTHR11070:SF45">
    <property type="entry name" value="DNA 3'-5' HELICASE"/>
    <property type="match status" value="1"/>
</dbReference>
<dbReference type="GO" id="GO:0005829">
    <property type="term" value="C:cytosol"/>
    <property type="evidence" value="ECO:0007669"/>
    <property type="project" value="TreeGrafter"/>
</dbReference>
<evidence type="ECO:0000256" key="4">
    <source>
        <dbReference type="ARBA" id="ARBA00022806"/>
    </source>
</evidence>
<dbReference type="Proteomes" id="UP000295087">
    <property type="component" value="Unassembled WGS sequence"/>
</dbReference>
<reference evidence="9 10" key="1">
    <citation type="submission" date="2019-03" db="EMBL/GenBank/DDBJ databases">
        <title>Genomic Encyclopedia of Type Strains, Phase IV (KMG-IV): sequencing the most valuable type-strain genomes for metagenomic binning, comparative biology and taxonomic classification.</title>
        <authorList>
            <person name="Goeker M."/>
        </authorList>
    </citation>
    <scope>NUCLEOTIDE SEQUENCE [LARGE SCALE GENOMIC DNA]</scope>
    <source>
        <strain evidence="9 10">DSM 44496</strain>
    </source>
</reference>
<accession>A0A4R6PT02</accession>
<comment type="caution">
    <text evidence="9">The sequence shown here is derived from an EMBL/GenBank/DDBJ whole genome shotgun (WGS) entry which is preliminary data.</text>
</comment>
<dbReference type="AlphaFoldDB" id="A0A4R6PT02"/>
<dbReference type="GO" id="GO:0043138">
    <property type="term" value="F:3'-5' DNA helicase activity"/>
    <property type="evidence" value="ECO:0007669"/>
    <property type="project" value="TreeGrafter"/>
</dbReference>
<dbReference type="InterPro" id="IPR014016">
    <property type="entry name" value="UvrD-like_ATP-bd"/>
</dbReference>
<keyword evidence="2" id="KW-0227">DNA damage</keyword>
<evidence type="ECO:0000256" key="6">
    <source>
        <dbReference type="ARBA" id="ARBA00023204"/>
    </source>
</evidence>
<dbReference type="InterPro" id="IPR027417">
    <property type="entry name" value="P-loop_NTPase"/>
</dbReference>
<evidence type="ECO:0000256" key="7">
    <source>
        <dbReference type="PROSITE-ProRule" id="PRU00560"/>
    </source>
</evidence>
<dbReference type="Pfam" id="PF13245">
    <property type="entry name" value="AAA_19"/>
    <property type="match status" value="1"/>
</dbReference>
<gene>
    <name evidence="9" type="ORF">DFR75_101446</name>
</gene>